<dbReference type="Proteomes" id="UP001174677">
    <property type="component" value="Chromosome 17"/>
</dbReference>
<dbReference type="EMBL" id="JARPOI010000017">
    <property type="protein sequence ID" value="KAJ9141038.1"/>
    <property type="molecule type" value="Genomic_DNA"/>
</dbReference>
<dbReference type="Pfam" id="PF14226">
    <property type="entry name" value="DIOX_N"/>
    <property type="match status" value="1"/>
</dbReference>
<comment type="caution">
    <text evidence="7">The sequence shown here is derived from an EMBL/GenBank/DDBJ whole genome shotgun (WGS) entry which is preliminary data.</text>
</comment>
<dbReference type="InterPro" id="IPR026992">
    <property type="entry name" value="DIOX_N"/>
</dbReference>
<keyword evidence="4 5" id="KW-0408">Iron</keyword>
<dbReference type="Gene3D" id="2.60.120.330">
    <property type="entry name" value="B-lactam Antibiotic, Isopenicillin N Synthase, Chain"/>
    <property type="match status" value="1"/>
</dbReference>
<keyword evidence="8" id="KW-1185">Reference proteome</keyword>
<dbReference type="InterPro" id="IPR050295">
    <property type="entry name" value="Plant_2OG-oxidoreductases"/>
</dbReference>
<dbReference type="Pfam" id="PF03171">
    <property type="entry name" value="2OG-FeII_Oxy"/>
    <property type="match status" value="1"/>
</dbReference>
<evidence type="ECO:0000313" key="7">
    <source>
        <dbReference type="EMBL" id="KAJ9141038.1"/>
    </source>
</evidence>
<reference evidence="7" key="1">
    <citation type="journal article" date="2023" name="Plant Biotechnol. J.">
        <title>Chromosome-level wild Hevea brasiliensis genome provides new tools for genomic-assisted breeding and valuable loci to elevate rubber yield.</title>
        <authorList>
            <person name="Cheng H."/>
            <person name="Song X."/>
            <person name="Hu Y."/>
            <person name="Wu T."/>
            <person name="Yang Q."/>
            <person name="An Z."/>
            <person name="Feng S."/>
            <person name="Deng Z."/>
            <person name="Wu W."/>
            <person name="Zeng X."/>
            <person name="Tu M."/>
            <person name="Wang X."/>
            <person name="Huang H."/>
        </authorList>
    </citation>
    <scope>NUCLEOTIDE SEQUENCE</scope>
    <source>
        <strain evidence="7">MT/VB/25A 57/8</strain>
    </source>
</reference>
<keyword evidence="2 5" id="KW-0479">Metal-binding</keyword>
<evidence type="ECO:0000256" key="5">
    <source>
        <dbReference type="RuleBase" id="RU003682"/>
    </source>
</evidence>
<gene>
    <name evidence="7" type="ORF">P3X46_031621</name>
</gene>
<proteinExistence type="inferred from homology"/>
<comment type="similarity">
    <text evidence="1 5">Belongs to the iron/ascorbate-dependent oxidoreductase family.</text>
</comment>
<dbReference type="InterPro" id="IPR044861">
    <property type="entry name" value="IPNS-like_FE2OG_OXY"/>
</dbReference>
<protein>
    <recommendedName>
        <fullName evidence="6">Fe2OG dioxygenase domain-containing protein</fullName>
    </recommendedName>
</protein>
<feature type="domain" description="Fe2OG dioxygenase" evidence="6">
    <location>
        <begin position="205"/>
        <end position="305"/>
    </location>
</feature>
<accession>A0ABQ9KKW8</accession>
<evidence type="ECO:0000256" key="2">
    <source>
        <dbReference type="ARBA" id="ARBA00022723"/>
    </source>
</evidence>
<dbReference type="SUPFAM" id="SSF51197">
    <property type="entry name" value="Clavaminate synthase-like"/>
    <property type="match status" value="1"/>
</dbReference>
<keyword evidence="3" id="KW-0847">Vitamin C</keyword>
<dbReference type="PANTHER" id="PTHR47991">
    <property type="entry name" value="OXOGLUTARATE/IRON-DEPENDENT DIOXYGENASE"/>
    <property type="match status" value="1"/>
</dbReference>
<dbReference type="InterPro" id="IPR027443">
    <property type="entry name" value="IPNS-like_sf"/>
</dbReference>
<organism evidence="7 8">
    <name type="scientific">Hevea brasiliensis</name>
    <name type="common">Para rubber tree</name>
    <name type="synonym">Siphonia brasiliensis</name>
    <dbReference type="NCBI Taxonomy" id="3981"/>
    <lineage>
        <taxon>Eukaryota</taxon>
        <taxon>Viridiplantae</taxon>
        <taxon>Streptophyta</taxon>
        <taxon>Embryophyta</taxon>
        <taxon>Tracheophyta</taxon>
        <taxon>Spermatophyta</taxon>
        <taxon>Magnoliopsida</taxon>
        <taxon>eudicotyledons</taxon>
        <taxon>Gunneridae</taxon>
        <taxon>Pentapetalae</taxon>
        <taxon>rosids</taxon>
        <taxon>fabids</taxon>
        <taxon>Malpighiales</taxon>
        <taxon>Euphorbiaceae</taxon>
        <taxon>Crotonoideae</taxon>
        <taxon>Micrandreae</taxon>
        <taxon>Hevea</taxon>
    </lineage>
</organism>
<dbReference type="InterPro" id="IPR005123">
    <property type="entry name" value="Oxoglu/Fe-dep_dioxygenase_dom"/>
</dbReference>
<dbReference type="PROSITE" id="PS51471">
    <property type="entry name" value="FE2OG_OXY"/>
    <property type="match status" value="1"/>
</dbReference>
<evidence type="ECO:0000313" key="8">
    <source>
        <dbReference type="Proteomes" id="UP001174677"/>
    </source>
</evidence>
<keyword evidence="5" id="KW-0560">Oxidoreductase</keyword>
<evidence type="ECO:0000256" key="3">
    <source>
        <dbReference type="ARBA" id="ARBA00022896"/>
    </source>
</evidence>
<name>A0ABQ9KKW8_HEVBR</name>
<sequence length="352" mass="39703">MSLVSKSVLEMSFAGDEPPLEYIVKGCNFAPSDLSSCSLSSLFPVIDISLFSSSSAHSNSKEEVDIALETLRSALSSTGCFQAIGHGMSSSFLDNVRDVAIQFFELPVEEKQKYARAVNESEGYGSDMIVSANQVLDWSHRLSLRVFPEERRRNNLWPENPSDFRGTLLEYALKTNSVMDLLYKAMARSLNLEENSFSGQFGERSLMQARFNFYPRCSRPDLVHGVKPHTDRSGITILLQDREVEGLQILANNKWARVPVIPDALVVNLGDQMQIMSNGVFRSPMHRVVTNTERLRISVALFHEPEPEKEIGPVDSLVNEQRPRLYRHVKNYGFINYECYQKGIVAIDTVKI</sequence>
<evidence type="ECO:0000256" key="4">
    <source>
        <dbReference type="ARBA" id="ARBA00023004"/>
    </source>
</evidence>
<evidence type="ECO:0000256" key="1">
    <source>
        <dbReference type="ARBA" id="ARBA00008056"/>
    </source>
</evidence>
<evidence type="ECO:0000259" key="6">
    <source>
        <dbReference type="PROSITE" id="PS51471"/>
    </source>
</evidence>